<accession>A0AAD8ADK8</accession>
<gene>
    <name evidence="1" type="ORF">L9F63_027044</name>
</gene>
<dbReference type="AlphaFoldDB" id="A0AAD8ADK8"/>
<reference evidence="1" key="2">
    <citation type="submission" date="2023-05" db="EMBL/GenBank/DDBJ databases">
        <authorList>
            <person name="Fouks B."/>
        </authorList>
    </citation>
    <scope>NUCLEOTIDE SEQUENCE</scope>
    <source>
        <strain evidence="1">Stay&amp;Tobe</strain>
        <tissue evidence="1">Testes</tissue>
    </source>
</reference>
<sequence>DHLRFFVNSLFSLFHVYIRPFIDSALSVLSDDKPRTVIGRKFIDTIFGEQEFNLLKPKSPEILQIPDVKTHLAYISKVPINHQKMDDSLPNDEITLFNFVKHVVLLSLRWNMLKIKCYIKKYQFPYTL</sequence>
<keyword evidence="2" id="KW-1185">Reference proteome</keyword>
<evidence type="ECO:0000313" key="2">
    <source>
        <dbReference type="Proteomes" id="UP001233999"/>
    </source>
</evidence>
<name>A0AAD8ADK8_DIPPU</name>
<dbReference type="EMBL" id="JASPKZ010001867">
    <property type="protein sequence ID" value="KAJ9597066.1"/>
    <property type="molecule type" value="Genomic_DNA"/>
</dbReference>
<feature type="non-terminal residue" evidence="1">
    <location>
        <position position="128"/>
    </location>
</feature>
<proteinExistence type="predicted"/>
<organism evidence="1 2">
    <name type="scientific">Diploptera punctata</name>
    <name type="common">Pacific beetle cockroach</name>
    <dbReference type="NCBI Taxonomy" id="6984"/>
    <lineage>
        <taxon>Eukaryota</taxon>
        <taxon>Metazoa</taxon>
        <taxon>Ecdysozoa</taxon>
        <taxon>Arthropoda</taxon>
        <taxon>Hexapoda</taxon>
        <taxon>Insecta</taxon>
        <taxon>Pterygota</taxon>
        <taxon>Neoptera</taxon>
        <taxon>Polyneoptera</taxon>
        <taxon>Dictyoptera</taxon>
        <taxon>Blattodea</taxon>
        <taxon>Blaberoidea</taxon>
        <taxon>Blaberidae</taxon>
        <taxon>Diplopterinae</taxon>
        <taxon>Diploptera</taxon>
    </lineage>
</organism>
<comment type="caution">
    <text evidence="1">The sequence shown here is derived from an EMBL/GenBank/DDBJ whole genome shotgun (WGS) entry which is preliminary data.</text>
</comment>
<reference evidence="1" key="1">
    <citation type="journal article" date="2023" name="IScience">
        <title>Live-bearing cockroach genome reveals convergent evolutionary mechanisms linked to viviparity in insects and beyond.</title>
        <authorList>
            <person name="Fouks B."/>
            <person name="Harrison M.C."/>
            <person name="Mikhailova A.A."/>
            <person name="Marchal E."/>
            <person name="English S."/>
            <person name="Carruthers M."/>
            <person name="Jennings E.C."/>
            <person name="Chiamaka E.L."/>
            <person name="Frigard R.A."/>
            <person name="Pippel M."/>
            <person name="Attardo G.M."/>
            <person name="Benoit J.B."/>
            <person name="Bornberg-Bauer E."/>
            <person name="Tobe S.S."/>
        </authorList>
    </citation>
    <scope>NUCLEOTIDE SEQUENCE</scope>
    <source>
        <strain evidence="1">Stay&amp;Tobe</strain>
    </source>
</reference>
<evidence type="ECO:0000313" key="1">
    <source>
        <dbReference type="EMBL" id="KAJ9597066.1"/>
    </source>
</evidence>
<protein>
    <submittedName>
        <fullName evidence="1">Uncharacterized protein</fullName>
    </submittedName>
</protein>
<feature type="non-terminal residue" evidence="1">
    <location>
        <position position="1"/>
    </location>
</feature>
<dbReference type="Proteomes" id="UP001233999">
    <property type="component" value="Unassembled WGS sequence"/>
</dbReference>